<feature type="compositionally biased region" description="Low complexity" evidence="6">
    <location>
        <begin position="144"/>
        <end position="155"/>
    </location>
</feature>
<feature type="region of interest" description="Disordered" evidence="6">
    <location>
        <begin position="915"/>
        <end position="934"/>
    </location>
</feature>
<dbReference type="Pfam" id="PF00628">
    <property type="entry name" value="PHD"/>
    <property type="match status" value="1"/>
</dbReference>
<feature type="compositionally biased region" description="Low complexity" evidence="6">
    <location>
        <begin position="1217"/>
        <end position="1232"/>
    </location>
</feature>
<accession>A0A9P8A718</accession>
<feature type="compositionally biased region" description="Polar residues" evidence="6">
    <location>
        <begin position="1292"/>
        <end position="1311"/>
    </location>
</feature>
<dbReference type="SUPFAM" id="SSF57903">
    <property type="entry name" value="FYVE/PHD zinc finger"/>
    <property type="match status" value="2"/>
</dbReference>
<comment type="caution">
    <text evidence="9">The sequence shown here is derived from an EMBL/GenBank/DDBJ whole genome shotgun (WGS) entry which is preliminary data.</text>
</comment>
<evidence type="ECO:0000313" key="9">
    <source>
        <dbReference type="EMBL" id="KAG9325129.1"/>
    </source>
</evidence>
<feature type="region of interest" description="Disordered" evidence="6">
    <location>
        <begin position="192"/>
        <end position="221"/>
    </location>
</feature>
<evidence type="ECO:0000256" key="5">
    <source>
        <dbReference type="SAM" id="Coils"/>
    </source>
</evidence>
<dbReference type="InterPro" id="IPR019787">
    <property type="entry name" value="Znf_PHD-finger"/>
</dbReference>
<feature type="region of interest" description="Disordered" evidence="6">
    <location>
        <begin position="244"/>
        <end position="352"/>
    </location>
</feature>
<keyword evidence="2 4" id="KW-0863">Zinc-finger</keyword>
<dbReference type="InterPro" id="IPR001965">
    <property type="entry name" value="Znf_PHD"/>
</dbReference>
<evidence type="ECO:0000256" key="3">
    <source>
        <dbReference type="ARBA" id="ARBA00022833"/>
    </source>
</evidence>
<feature type="region of interest" description="Disordered" evidence="6">
    <location>
        <begin position="1206"/>
        <end position="1338"/>
    </location>
</feature>
<dbReference type="CDD" id="cd15492">
    <property type="entry name" value="PHD_BRPF_JADE_like"/>
    <property type="match status" value="1"/>
</dbReference>
<dbReference type="InterPro" id="IPR050701">
    <property type="entry name" value="Histone_Mod_Regulator"/>
</dbReference>
<feature type="region of interest" description="Disordered" evidence="6">
    <location>
        <begin position="1023"/>
        <end position="1043"/>
    </location>
</feature>
<keyword evidence="1" id="KW-0479">Metal-binding</keyword>
<feature type="domain" description="PHD-type" evidence="7">
    <location>
        <begin position="944"/>
        <end position="1018"/>
    </location>
</feature>
<evidence type="ECO:0000256" key="6">
    <source>
        <dbReference type="SAM" id="MobiDB-lite"/>
    </source>
</evidence>
<dbReference type="InterPro" id="IPR034732">
    <property type="entry name" value="EPHD"/>
</dbReference>
<dbReference type="Proteomes" id="UP000717515">
    <property type="component" value="Unassembled WGS sequence"/>
</dbReference>
<feature type="coiled-coil region" evidence="5">
    <location>
        <begin position="729"/>
        <end position="756"/>
    </location>
</feature>
<keyword evidence="5" id="KW-0175">Coiled coil</keyword>
<feature type="region of interest" description="Disordered" evidence="6">
    <location>
        <begin position="1095"/>
        <end position="1157"/>
    </location>
</feature>
<feature type="compositionally biased region" description="Polar residues" evidence="6">
    <location>
        <begin position="1023"/>
        <end position="1032"/>
    </location>
</feature>
<evidence type="ECO:0000259" key="7">
    <source>
        <dbReference type="PROSITE" id="PS50016"/>
    </source>
</evidence>
<dbReference type="EMBL" id="JAIFTL010000048">
    <property type="protein sequence ID" value="KAG9325129.1"/>
    <property type="molecule type" value="Genomic_DNA"/>
</dbReference>
<organism evidence="9 10">
    <name type="scientific">Mortierella alpina</name>
    <name type="common">Oleaginous fungus</name>
    <name type="synonym">Mortierella renispora</name>
    <dbReference type="NCBI Taxonomy" id="64518"/>
    <lineage>
        <taxon>Eukaryota</taxon>
        <taxon>Fungi</taxon>
        <taxon>Fungi incertae sedis</taxon>
        <taxon>Mucoromycota</taxon>
        <taxon>Mortierellomycotina</taxon>
        <taxon>Mortierellomycetes</taxon>
        <taxon>Mortierellales</taxon>
        <taxon>Mortierellaceae</taxon>
        <taxon>Mortierella</taxon>
    </lineage>
</organism>
<dbReference type="PROSITE" id="PS51805">
    <property type="entry name" value="EPHD"/>
    <property type="match status" value="1"/>
</dbReference>
<feature type="compositionally biased region" description="Polar residues" evidence="6">
    <location>
        <begin position="195"/>
        <end position="207"/>
    </location>
</feature>
<dbReference type="PROSITE" id="PS01359">
    <property type="entry name" value="ZF_PHD_1"/>
    <property type="match status" value="1"/>
</dbReference>
<reference evidence="9" key="1">
    <citation type="submission" date="2021-07" db="EMBL/GenBank/DDBJ databases">
        <title>Draft genome of Mortierella alpina, strain LL118, isolated from an aspen leaf litter sample.</title>
        <authorList>
            <person name="Yang S."/>
            <person name="Vinatzer B.A."/>
        </authorList>
    </citation>
    <scope>NUCLEOTIDE SEQUENCE</scope>
    <source>
        <strain evidence="9">LL118</strain>
    </source>
</reference>
<name>A0A9P8A718_MORAP</name>
<feature type="compositionally biased region" description="Basic residues" evidence="6">
    <location>
        <begin position="1143"/>
        <end position="1152"/>
    </location>
</feature>
<evidence type="ECO:0000256" key="4">
    <source>
        <dbReference type="PROSITE-ProRule" id="PRU00146"/>
    </source>
</evidence>
<dbReference type="PROSITE" id="PS50016">
    <property type="entry name" value="ZF_PHD_2"/>
    <property type="match status" value="2"/>
</dbReference>
<dbReference type="Pfam" id="PF13831">
    <property type="entry name" value="PHD_2"/>
    <property type="match status" value="1"/>
</dbReference>
<protein>
    <submittedName>
        <fullName evidence="9">Uncharacterized protein</fullName>
    </submittedName>
</protein>
<feature type="compositionally biased region" description="Polar residues" evidence="6">
    <location>
        <begin position="118"/>
        <end position="137"/>
    </location>
</feature>
<dbReference type="PANTHER" id="PTHR13793:SF107">
    <property type="entry name" value="BROMODOMAIN-CONTAINING PROTEIN HOMOLOG"/>
    <property type="match status" value="1"/>
</dbReference>
<feature type="compositionally biased region" description="Polar residues" evidence="6">
    <location>
        <begin position="287"/>
        <end position="300"/>
    </location>
</feature>
<feature type="compositionally biased region" description="Basic and acidic residues" evidence="6">
    <location>
        <begin position="1104"/>
        <end position="1121"/>
    </location>
</feature>
<feature type="compositionally biased region" description="Basic and acidic residues" evidence="6">
    <location>
        <begin position="256"/>
        <end position="274"/>
    </location>
</feature>
<dbReference type="InterPro" id="IPR011011">
    <property type="entry name" value="Znf_FYVE_PHD"/>
</dbReference>
<evidence type="ECO:0000259" key="8">
    <source>
        <dbReference type="PROSITE" id="PS51805"/>
    </source>
</evidence>
<dbReference type="GO" id="GO:0008270">
    <property type="term" value="F:zinc ion binding"/>
    <property type="evidence" value="ECO:0007669"/>
    <property type="project" value="UniProtKB-KW"/>
</dbReference>
<dbReference type="Pfam" id="PF13832">
    <property type="entry name" value="zf-HC5HC2H_2"/>
    <property type="match status" value="1"/>
</dbReference>
<feature type="region of interest" description="Disordered" evidence="6">
    <location>
        <begin position="70"/>
        <end position="165"/>
    </location>
</feature>
<evidence type="ECO:0000256" key="1">
    <source>
        <dbReference type="ARBA" id="ARBA00022723"/>
    </source>
</evidence>
<feature type="region of interest" description="Disordered" evidence="6">
    <location>
        <begin position="818"/>
        <end position="890"/>
    </location>
</feature>
<dbReference type="PANTHER" id="PTHR13793">
    <property type="entry name" value="PHD FINGER PROTEINS"/>
    <property type="match status" value="1"/>
</dbReference>
<gene>
    <name evidence="9" type="ORF">KVV02_006791</name>
</gene>
<dbReference type="SMART" id="SM00249">
    <property type="entry name" value="PHD"/>
    <property type="match status" value="3"/>
</dbReference>
<sequence>MVSNASYPIRAASKVMVPPQYCPPAFDTGFSGIPMMMAVEQDRQPNTQSRPGRVTMVAHMHAQHQQPYPQQSQQHALKLAPTPPAEHWVQSGSDLTPPPCALPLLSDDHANGLPENSIPPQGFSQRTIRSARHSQSLRPYRPKTTAGDNTATAGDPSSVLGVSSVPCQSTHRPFTIEATAGVTANFATEAHRTTPHGSNTAHSNSPPAHQHKAGTGNGLPLSYLLNSIEPARVRSTQPLQTTAVAMKRGAPDEESDTQRPQEREQCSEGRDVSFPRKGVLLERGVPSGSNQDAPTESSPTEILESKPMESTLLPHNSGRLAPARPNTAAMAAKGKETTLQPAKKKSKTGLSDKGVNDTASLFQKIFADRDPGKRKIKTKSVHEIPMDMAADEDDSDFEDVKVDSNDEDDADMVMPEDAVSEDDIKPDQHEELGDEQTLMTALWKWASFFDAFSKDNDPEVCCVCLGRSTEADNVFVYCDTLDCALCIHQACYGVKTLPSESEPWLCDRCKAPPEEVVSCVCCPSKDGAFRRLVPDDPSGGWVHVVCALWLPETTLGDPENVDRISVRDIPEKNWTMACYLCNDPQDAAMGACVQCDAGQCRKSFHITCAQAYSLLETIEDSDMADPYFMYCKQHGSADGQTKLNGWAKWVKQRDLFMKKWQEDQGRKRTQRLIEVQQGVVADDDGGEGLIELFEHSYSQFKLAREQRIARERSELSRQYSIGYSLSTKIDKSRSRLQDISAKAQQAMQERNRIEAQTRNLLSSLLECANYLENVSPEQLQSPLSIDTTLAWYNSLPDTSRWKSNIQDIIETIDIESLGNDNPFAQRAPHGQADSGLDESEGGSRHGRSSKGVYAKLSKKGSKASSGAGKNVKAKKVHPKPTLDNKSQAPVVFTSSRGRLIKRDFSHPDEYFSSAYGGGGEGSSSSHPTYQSNHPMSAVKIPRPIVPCSICHQLTLPEKKVELERRMHGVLAPMTIKTLNRLVTCNTCHRQFHPKCLDPPMARVPPRGYSWNCEDCDSSAESQGSGCELSPTTSSHSHRHQSHSSDLDEALMVLADTAVTFSASNAQYQSEAAAASRGAKRVFATTDHGDDMVNSAAAGTAQTLSKDKENRIKRVKSEDSVKPKSTKTKAKASAASSNLESMAHSRKPTKGKGGKFNADLVPAGNGSTGIEKVPVAPIIRGNLRIYPPGPHIAPKSSSAAVLKGAENGATHPEQGVSKAKAAPKTVKTAKTMKSVPPATVKKEAASTPKKKKAASPEAPVKNSGSSKVKSEPAGESAKGKTKASKTAPREATPSATKLASKGSAKSKTTVAAVSTPKEKEKAGTRRASVPVVPAVPEPLPAKPKEVIRYTVGEKTVEELTAREDVEIERRDNVKFRKLRGRTLTMPASPQEALLNGAALSAGAMA</sequence>
<evidence type="ECO:0000313" key="10">
    <source>
        <dbReference type="Proteomes" id="UP000717515"/>
    </source>
</evidence>
<evidence type="ECO:0000256" key="2">
    <source>
        <dbReference type="ARBA" id="ARBA00022771"/>
    </source>
</evidence>
<feature type="compositionally biased region" description="Low complexity" evidence="6">
    <location>
        <begin position="321"/>
        <end position="332"/>
    </location>
</feature>
<dbReference type="GO" id="GO:0006357">
    <property type="term" value="P:regulation of transcription by RNA polymerase II"/>
    <property type="evidence" value="ECO:0007669"/>
    <property type="project" value="TreeGrafter"/>
</dbReference>
<feature type="domain" description="PHD-type" evidence="7">
    <location>
        <begin position="458"/>
        <end position="512"/>
    </location>
</feature>
<feature type="domain" description="PHD-type" evidence="8">
    <location>
        <begin position="516"/>
        <end position="635"/>
    </location>
</feature>
<proteinExistence type="predicted"/>
<dbReference type="InterPro" id="IPR019786">
    <property type="entry name" value="Zinc_finger_PHD-type_CS"/>
</dbReference>
<dbReference type="Gene3D" id="3.30.40.10">
    <property type="entry name" value="Zinc/RING finger domain, C3HC4 (zinc finger)"/>
    <property type="match status" value="3"/>
</dbReference>
<keyword evidence="3" id="KW-0862">Zinc</keyword>
<dbReference type="InterPro" id="IPR013083">
    <property type="entry name" value="Znf_RING/FYVE/PHD"/>
</dbReference>